<evidence type="ECO:0000256" key="4">
    <source>
        <dbReference type="ARBA" id="ARBA00022771"/>
    </source>
</evidence>
<dbReference type="Gene3D" id="1.10.287.110">
    <property type="entry name" value="DnaJ domain"/>
    <property type="match status" value="1"/>
</dbReference>
<evidence type="ECO:0000313" key="11">
    <source>
        <dbReference type="Proteomes" id="UP000324325"/>
    </source>
</evidence>
<dbReference type="CDD" id="cd06257">
    <property type="entry name" value="DnaJ"/>
    <property type="match status" value="1"/>
</dbReference>
<feature type="domain" description="J" evidence="7">
    <location>
        <begin position="6"/>
        <end position="71"/>
    </location>
</feature>
<dbReference type="InterPro" id="IPR008971">
    <property type="entry name" value="HSP40/DnaJ_pept-bd"/>
</dbReference>
<keyword evidence="6" id="KW-0143">Chaperone</keyword>
<keyword evidence="2" id="KW-0479">Metal-binding</keyword>
<evidence type="ECO:0000259" key="7">
    <source>
        <dbReference type="PROSITE" id="PS50076"/>
    </source>
</evidence>
<dbReference type="Pfam" id="PF01556">
    <property type="entry name" value="DnaJ_C"/>
    <property type="match status" value="1"/>
</dbReference>
<protein>
    <submittedName>
        <fullName evidence="8">Chaperone protein DnaJ</fullName>
    </submittedName>
    <submittedName>
        <fullName evidence="9">DnaJ domain-containing protein</fullName>
    </submittedName>
</protein>
<dbReference type="RefSeq" id="WP_055223171.1">
    <property type="nucleotide sequence ID" value="NZ_CYYW01000003.1"/>
</dbReference>
<dbReference type="Gene3D" id="2.60.260.20">
    <property type="entry name" value="Urease metallochaperone UreE, N-terminal domain"/>
    <property type="match status" value="2"/>
</dbReference>
<dbReference type="EMBL" id="VSTG01000014">
    <property type="protein sequence ID" value="TYL56956.1"/>
    <property type="molecule type" value="Genomic_DNA"/>
</dbReference>
<evidence type="ECO:0000256" key="1">
    <source>
        <dbReference type="ARBA" id="ARBA00022705"/>
    </source>
</evidence>
<dbReference type="SUPFAM" id="SSF46565">
    <property type="entry name" value="Chaperone J-domain"/>
    <property type="match status" value="1"/>
</dbReference>
<dbReference type="SMART" id="SM00271">
    <property type="entry name" value="DnaJ"/>
    <property type="match status" value="1"/>
</dbReference>
<dbReference type="GO" id="GO:0008270">
    <property type="term" value="F:zinc ion binding"/>
    <property type="evidence" value="ECO:0007669"/>
    <property type="project" value="UniProtKB-KW"/>
</dbReference>
<evidence type="ECO:0000313" key="10">
    <source>
        <dbReference type="Proteomes" id="UP000095384"/>
    </source>
</evidence>
<organism evidence="8 10">
    <name type="scientific">Agathobacter rectalis</name>
    <dbReference type="NCBI Taxonomy" id="39491"/>
    <lineage>
        <taxon>Bacteria</taxon>
        <taxon>Bacillati</taxon>
        <taxon>Bacillota</taxon>
        <taxon>Clostridia</taxon>
        <taxon>Lachnospirales</taxon>
        <taxon>Lachnospiraceae</taxon>
        <taxon>Agathobacter</taxon>
    </lineage>
</organism>
<keyword evidence="4" id="KW-0863">Zinc-finger</keyword>
<gene>
    <name evidence="8" type="primary">dnaJ_2</name>
    <name evidence="8" type="ORF">ERS852417_00640</name>
    <name evidence="9" type="ORF">FYL37_10590</name>
</gene>
<keyword evidence="3" id="KW-0677">Repeat</keyword>
<reference evidence="8 10" key="1">
    <citation type="submission" date="2015-09" db="EMBL/GenBank/DDBJ databases">
        <authorList>
            <consortium name="Pathogen Informatics"/>
        </authorList>
    </citation>
    <scope>NUCLEOTIDE SEQUENCE [LARGE SCALE GENOMIC DNA]</scope>
    <source>
        <strain evidence="8 10">2789STDY5608860</strain>
    </source>
</reference>
<dbReference type="Proteomes" id="UP000324325">
    <property type="component" value="Unassembled WGS sequence"/>
</dbReference>
<dbReference type="InterPro" id="IPR036869">
    <property type="entry name" value="J_dom_sf"/>
</dbReference>
<reference evidence="9 11" key="3">
    <citation type="submission" date="2019-09" db="EMBL/GenBank/DDBJ databases">
        <title>Strain-level analysis of Eubacterium rectale using genomes from metagenomes.</title>
        <authorList>
            <person name="Karcher N."/>
            <person name="Segata N."/>
        </authorList>
    </citation>
    <scope>NUCLEOTIDE SEQUENCE [LARGE SCALE GENOMIC DNA]</scope>
    <source>
        <strain evidence="9 11">L2-21</strain>
    </source>
</reference>
<keyword evidence="5" id="KW-0862">Zinc</keyword>
<dbReference type="SUPFAM" id="SSF49493">
    <property type="entry name" value="HSP40/DnaJ peptide-binding domain"/>
    <property type="match status" value="2"/>
</dbReference>
<keyword evidence="1" id="KW-0235">DNA replication</keyword>
<dbReference type="Pfam" id="PF00226">
    <property type="entry name" value="DnaJ"/>
    <property type="match status" value="1"/>
</dbReference>
<dbReference type="FunFam" id="2.60.260.20:FF:000009">
    <property type="entry name" value="Putative Mitochondrial DnaJ chaperone"/>
    <property type="match status" value="1"/>
</dbReference>
<reference evidence="9 11" key="2">
    <citation type="submission" date="2019-08" db="EMBL/GenBank/DDBJ databases">
        <authorList>
            <person name="Duncan S."/>
            <person name="Walker A."/>
        </authorList>
    </citation>
    <scope>NUCLEOTIDE SEQUENCE [LARGE SCALE GENOMIC DNA]</scope>
    <source>
        <strain evidence="9 11">L2-21</strain>
    </source>
</reference>
<dbReference type="AlphaFoldDB" id="A0A173YCH9"/>
<evidence type="ECO:0000256" key="3">
    <source>
        <dbReference type="ARBA" id="ARBA00022737"/>
    </source>
</evidence>
<dbReference type="GO" id="GO:0005737">
    <property type="term" value="C:cytoplasm"/>
    <property type="evidence" value="ECO:0007669"/>
    <property type="project" value="TreeGrafter"/>
</dbReference>
<dbReference type="PANTHER" id="PTHR43096:SF52">
    <property type="entry name" value="DNAJ HOMOLOG 1, MITOCHONDRIAL-RELATED"/>
    <property type="match status" value="1"/>
</dbReference>
<evidence type="ECO:0000256" key="5">
    <source>
        <dbReference type="ARBA" id="ARBA00022833"/>
    </source>
</evidence>
<dbReference type="InterPro" id="IPR002939">
    <property type="entry name" value="DnaJ_C"/>
</dbReference>
<dbReference type="GO" id="GO:0051082">
    <property type="term" value="F:unfolded protein binding"/>
    <property type="evidence" value="ECO:0007669"/>
    <property type="project" value="InterPro"/>
</dbReference>
<sequence length="356" mass="37746">MAAKRDYYETLGVNKSADKEAIKRAYRKLAKKYHPDTNAGNPHAEEMFKDVTEAYNVLSDEKKRKLYDEFGFAGLQEGFSEEAARQAAQGGFGGFGGFGGNGSFSGSYSSNGGPFTHQEFHFENGSGDMDDIFSMFGDMFSHGGSSGSRGSYSTGGAGGFGGNSADWSNFTGGSARGRSSSRKGSDVMADLTISFDEAVFGCEKSISLQDPSTGKVSNLSIHIPAGIESGKTVRLKGQGNPGRNGGAAGDVLLNVNVTPSSEFERKGQNVYSTIRVPFTTAALGGKVRVHTLYGDVECSIKAGTQGGSKIRLKGKGISSMKNPSVKGDQYVTVEISVPRRLTPRAKEALEEYRAVS</sequence>
<proteinExistence type="predicted"/>
<dbReference type="CDD" id="cd10747">
    <property type="entry name" value="DnaJ_C"/>
    <property type="match status" value="1"/>
</dbReference>
<accession>A0A173YCH9</accession>
<dbReference type="PROSITE" id="PS00636">
    <property type="entry name" value="DNAJ_1"/>
    <property type="match status" value="1"/>
</dbReference>
<dbReference type="Proteomes" id="UP000095384">
    <property type="component" value="Unassembled WGS sequence"/>
</dbReference>
<evidence type="ECO:0000313" key="8">
    <source>
        <dbReference type="EMBL" id="CUN60458.1"/>
    </source>
</evidence>
<evidence type="ECO:0000313" key="9">
    <source>
        <dbReference type="EMBL" id="TYL56956.1"/>
    </source>
</evidence>
<dbReference type="InterPro" id="IPR018253">
    <property type="entry name" value="DnaJ_domain_CS"/>
</dbReference>
<dbReference type="PANTHER" id="PTHR43096">
    <property type="entry name" value="DNAJ HOMOLOG 1, MITOCHONDRIAL-RELATED"/>
    <property type="match status" value="1"/>
</dbReference>
<dbReference type="FunFam" id="2.60.260.20:FF:000005">
    <property type="entry name" value="Chaperone protein dnaJ 1, mitochondrial"/>
    <property type="match status" value="1"/>
</dbReference>
<dbReference type="PROSITE" id="PS50076">
    <property type="entry name" value="DNAJ_2"/>
    <property type="match status" value="1"/>
</dbReference>
<evidence type="ECO:0000256" key="2">
    <source>
        <dbReference type="ARBA" id="ARBA00022723"/>
    </source>
</evidence>
<name>A0A173YCH9_9FIRM</name>
<dbReference type="GO" id="GO:0006260">
    <property type="term" value="P:DNA replication"/>
    <property type="evidence" value="ECO:0007669"/>
    <property type="project" value="UniProtKB-KW"/>
</dbReference>
<dbReference type="EMBL" id="CYYW01000003">
    <property type="protein sequence ID" value="CUN60458.1"/>
    <property type="molecule type" value="Genomic_DNA"/>
</dbReference>
<dbReference type="InterPro" id="IPR001623">
    <property type="entry name" value="DnaJ_domain"/>
</dbReference>
<evidence type="ECO:0000256" key="6">
    <source>
        <dbReference type="ARBA" id="ARBA00023186"/>
    </source>
</evidence>
<dbReference type="PRINTS" id="PR00625">
    <property type="entry name" value="JDOMAIN"/>
</dbReference>
<dbReference type="GO" id="GO:0042026">
    <property type="term" value="P:protein refolding"/>
    <property type="evidence" value="ECO:0007669"/>
    <property type="project" value="TreeGrafter"/>
</dbReference>